<name>A0A914YCF0_9BILA</name>
<organism evidence="1 2">
    <name type="scientific">Panagrolaimus superbus</name>
    <dbReference type="NCBI Taxonomy" id="310955"/>
    <lineage>
        <taxon>Eukaryota</taxon>
        <taxon>Metazoa</taxon>
        <taxon>Ecdysozoa</taxon>
        <taxon>Nematoda</taxon>
        <taxon>Chromadorea</taxon>
        <taxon>Rhabditida</taxon>
        <taxon>Tylenchina</taxon>
        <taxon>Panagrolaimomorpha</taxon>
        <taxon>Panagrolaimoidea</taxon>
        <taxon>Panagrolaimidae</taxon>
        <taxon>Panagrolaimus</taxon>
    </lineage>
</organism>
<reference evidence="2" key="1">
    <citation type="submission" date="2022-11" db="UniProtKB">
        <authorList>
            <consortium name="WormBaseParasite"/>
        </authorList>
    </citation>
    <scope>IDENTIFICATION</scope>
</reference>
<accession>A0A914YCF0</accession>
<evidence type="ECO:0000313" key="2">
    <source>
        <dbReference type="WBParaSite" id="PSU_v2.g16433.t1"/>
    </source>
</evidence>
<dbReference type="Proteomes" id="UP000887577">
    <property type="component" value="Unplaced"/>
</dbReference>
<evidence type="ECO:0000313" key="1">
    <source>
        <dbReference type="Proteomes" id="UP000887577"/>
    </source>
</evidence>
<dbReference type="WBParaSite" id="PSU_v2.g16433.t1">
    <property type="protein sequence ID" value="PSU_v2.g16433.t1"/>
    <property type="gene ID" value="PSU_v2.g16433"/>
</dbReference>
<dbReference type="AlphaFoldDB" id="A0A914YCF0"/>
<protein>
    <submittedName>
        <fullName evidence="2">Uncharacterized protein</fullName>
    </submittedName>
</protein>
<proteinExistence type="predicted"/>
<keyword evidence="1" id="KW-1185">Reference proteome</keyword>
<sequence length="288" mass="33060">MYTVTFVTIKLMYNIYFCNFRKLVIPNFADIFVTPNLRISFFEFLSVAVKNLDIVARTTLIETSISNFSNLLKRALVDIWTFVSPSAEMFYHGLCDLLDWYSKIFDLGLFQDSTSKKLASDCVRICTVCIDAFELSSDNLSMNTRIAELICLSFRCLSDDKKSFEVLKKKLDETTMKNNAALVILATSCLRKATACKKLLKNTNGKYVESVEESDDESDKKILILPQIRIKPCQKDIENDMILMALDLIKNSLASTSLQNIEEIKLQQFFDLLNPKLFDEEKEIFEKV</sequence>